<evidence type="ECO:0000256" key="4">
    <source>
        <dbReference type="ARBA" id="ARBA00009063"/>
    </source>
</evidence>
<evidence type="ECO:0000259" key="26">
    <source>
        <dbReference type="PROSITE" id="PS50192"/>
    </source>
</evidence>
<evidence type="ECO:0000256" key="9">
    <source>
        <dbReference type="ARBA" id="ARBA00022840"/>
    </source>
</evidence>
<evidence type="ECO:0000256" key="20">
    <source>
        <dbReference type="PIRSR" id="PIRSR606539-1"/>
    </source>
</evidence>
<feature type="binding site" evidence="21">
    <location>
        <position position="1063"/>
    </location>
    <ligand>
        <name>ATP</name>
        <dbReference type="ChEBI" id="CHEBI:30616"/>
    </ligand>
</feature>
<feature type="binding site" evidence="21">
    <location>
        <position position="793"/>
    </location>
    <ligand>
        <name>ATP</name>
        <dbReference type="ChEBI" id="CHEBI:30616"/>
    </ligand>
</feature>
<feature type="compositionally biased region" description="Low complexity" evidence="25">
    <location>
        <begin position="214"/>
        <end position="227"/>
    </location>
</feature>
<dbReference type="PANTHER" id="PTHR24092">
    <property type="entry name" value="PROBABLE PHOSPHOLIPID-TRANSPORTING ATPASE"/>
    <property type="match status" value="1"/>
</dbReference>
<dbReference type="InterPro" id="IPR000727">
    <property type="entry name" value="T_SNARE_dom"/>
</dbReference>
<dbReference type="InterPro" id="IPR015260">
    <property type="entry name" value="Syntaxin-6/10/61_N"/>
</dbReference>
<dbReference type="FunCoup" id="A0A168P8H2">
    <property type="interactions" value="241"/>
</dbReference>
<feature type="region of interest" description="Disordered" evidence="25">
    <location>
        <begin position="214"/>
        <end position="269"/>
    </location>
</feature>
<proteinExistence type="inferred from homology"/>
<feature type="binding site" evidence="22">
    <location>
        <position position="793"/>
    </location>
    <ligand>
        <name>Mg(2+)</name>
        <dbReference type="ChEBI" id="CHEBI:18420"/>
    </ligand>
</feature>
<dbReference type="GO" id="GO:0005802">
    <property type="term" value="C:trans-Golgi network"/>
    <property type="evidence" value="ECO:0007669"/>
    <property type="project" value="TreeGrafter"/>
</dbReference>
<dbReference type="GO" id="GO:0005886">
    <property type="term" value="C:plasma membrane"/>
    <property type="evidence" value="ECO:0007669"/>
    <property type="project" value="TreeGrafter"/>
</dbReference>
<evidence type="ECO:0000256" key="6">
    <source>
        <dbReference type="ARBA" id="ARBA00022692"/>
    </source>
</evidence>
<dbReference type="GO" id="GO:0005524">
    <property type="term" value="F:ATP binding"/>
    <property type="evidence" value="ECO:0007669"/>
    <property type="project" value="UniProtKB-UniRule"/>
</dbReference>
<evidence type="ECO:0000313" key="28">
    <source>
        <dbReference type="Proteomes" id="UP000078561"/>
    </source>
</evidence>
<dbReference type="FunFam" id="1.20.58.90:FF:000004">
    <property type="entry name" value="Syntaxin 10"/>
    <property type="match status" value="1"/>
</dbReference>
<dbReference type="Pfam" id="PF16209">
    <property type="entry name" value="PhoLip_ATPase_N"/>
    <property type="match status" value="1"/>
</dbReference>
<feature type="transmembrane region" description="Helical" evidence="23">
    <location>
        <begin position="1384"/>
        <end position="1409"/>
    </location>
</feature>
<evidence type="ECO:0000256" key="22">
    <source>
        <dbReference type="PIRSR" id="PIRSR606539-3"/>
    </source>
</evidence>
<feature type="compositionally biased region" description="Polar residues" evidence="25">
    <location>
        <begin position="242"/>
        <end position="258"/>
    </location>
</feature>
<dbReference type="OrthoDB" id="377733at2759"/>
<dbReference type="SFLD" id="SFLDF00027">
    <property type="entry name" value="p-type_atpase"/>
    <property type="match status" value="1"/>
</dbReference>
<comment type="cofactor">
    <cofactor evidence="1 22">
        <name>Mg(2+)</name>
        <dbReference type="ChEBI" id="CHEBI:18420"/>
    </cofactor>
</comment>
<dbReference type="SUPFAM" id="SSF81653">
    <property type="entry name" value="Calcium ATPase, transduction domain A"/>
    <property type="match status" value="1"/>
</dbReference>
<keyword evidence="11" id="KW-0653">Protein transport</keyword>
<evidence type="ECO:0000256" key="14">
    <source>
        <dbReference type="ARBA" id="ARBA00023034"/>
    </source>
</evidence>
<dbReference type="InterPro" id="IPR001757">
    <property type="entry name" value="P_typ_ATPase"/>
</dbReference>
<dbReference type="SFLD" id="SFLDS00003">
    <property type="entry name" value="Haloacid_Dehalogenase"/>
    <property type="match status" value="1"/>
</dbReference>
<comment type="catalytic activity">
    <reaction evidence="18">
        <text>a 1,2-diacyl-sn-glycero-3-phosphoethanolamine(out) + ATP + H2O = a 1,2-diacyl-sn-glycero-3-phosphoethanolamine(in) + ADP + phosphate + H(+)</text>
        <dbReference type="Rhea" id="RHEA:66132"/>
        <dbReference type="ChEBI" id="CHEBI:15377"/>
        <dbReference type="ChEBI" id="CHEBI:15378"/>
        <dbReference type="ChEBI" id="CHEBI:30616"/>
        <dbReference type="ChEBI" id="CHEBI:43474"/>
        <dbReference type="ChEBI" id="CHEBI:64612"/>
        <dbReference type="ChEBI" id="CHEBI:456216"/>
    </reaction>
    <physiologicalReaction direction="left-to-right" evidence="18">
        <dbReference type="Rhea" id="RHEA:66133"/>
    </physiologicalReaction>
</comment>
<dbReference type="InterPro" id="IPR018303">
    <property type="entry name" value="ATPase_P-typ_P_site"/>
</dbReference>
<feature type="compositionally biased region" description="Low complexity" evidence="25">
    <location>
        <begin position="315"/>
        <end position="327"/>
    </location>
</feature>
<keyword evidence="7 22" id="KW-0479">Metal-binding</keyword>
<dbReference type="InterPro" id="IPR032631">
    <property type="entry name" value="P-type_ATPase_N"/>
</dbReference>
<keyword evidence="8 21" id="KW-0547">Nucleotide-binding</keyword>
<dbReference type="GO" id="GO:0090556">
    <property type="term" value="F:phosphatidylserine floppase activity"/>
    <property type="evidence" value="ECO:0007669"/>
    <property type="project" value="RHEA"/>
</dbReference>
<feature type="transmembrane region" description="Helical" evidence="23">
    <location>
        <begin position="1354"/>
        <end position="1372"/>
    </location>
</feature>
<evidence type="ECO:0000256" key="8">
    <source>
        <dbReference type="ARBA" id="ARBA00022741"/>
    </source>
</evidence>
<gene>
    <name evidence="27" type="primary">ABSGL_07696.1 scaffold 8929</name>
</gene>
<keyword evidence="24" id="KW-0175">Coiled coil</keyword>
<feature type="binding site" evidence="21">
    <location>
        <position position="1182"/>
    </location>
    <ligand>
        <name>ATP</name>
        <dbReference type="ChEBI" id="CHEBI:30616"/>
    </ligand>
</feature>
<feature type="transmembrane region" description="Helical" evidence="23">
    <location>
        <begin position="1276"/>
        <end position="1298"/>
    </location>
</feature>
<dbReference type="InterPro" id="IPR008250">
    <property type="entry name" value="ATPase_P-typ_transduc_dom_A_sf"/>
</dbReference>
<evidence type="ECO:0000256" key="19">
    <source>
        <dbReference type="ARBA" id="ARBA00051303"/>
    </source>
</evidence>
<evidence type="ECO:0000256" key="7">
    <source>
        <dbReference type="ARBA" id="ARBA00022723"/>
    </source>
</evidence>
<evidence type="ECO:0000256" key="5">
    <source>
        <dbReference type="ARBA" id="ARBA00022448"/>
    </source>
</evidence>
<dbReference type="InterPro" id="IPR023214">
    <property type="entry name" value="HAD_sf"/>
</dbReference>
<dbReference type="SUPFAM" id="SSF81665">
    <property type="entry name" value="Calcium ATPase, transmembrane domain M"/>
    <property type="match status" value="1"/>
</dbReference>
<feature type="binding site" evidence="22">
    <location>
        <position position="791"/>
    </location>
    <ligand>
        <name>Mg(2+)</name>
        <dbReference type="ChEBI" id="CHEBI:18420"/>
    </ligand>
</feature>
<feature type="transmembrane region" description="Helical" evidence="23">
    <location>
        <begin position="678"/>
        <end position="702"/>
    </location>
</feature>
<keyword evidence="12 23" id="KW-1278">Translocase</keyword>
<dbReference type="Gene3D" id="3.40.1110.10">
    <property type="entry name" value="Calcium-transporting ATPase, cytoplasmic domain N"/>
    <property type="match status" value="1"/>
</dbReference>
<feature type="binding site" evidence="21">
    <location>
        <position position="884"/>
    </location>
    <ligand>
        <name>ATP</name>
        <dbReference type="ChEBI" id="CHEBI:30616"/>
    </ligand>
</feature>
<dbReference type="GO" id="GO:0045332">
    <property type="term" value="P:phospholipid translocation"/>
    <property type="evidence" value="ECO:0007669"/>
    <property type="project" value="TreeGrafter"/>
</dbReference>
<feature type="binding site" evidence="22">
    <location>
        <position position="1179"/>
    </location>
    <ligand>
        <name>Mg(2+)</name>
        <dbReference type="ChEBI" id="CHEBI:18420"/>
    </ligand>
</feature>
<dbReference type="Gene3D" id="1.20.58.90">
    <property type="match status" value="1"/>
</dbReference>
<evidence type="ECO:0000256" key="13">
    <source>
        <dbReference type="ARBA" id="ARBA00022989"/>
    </source>
</evidence>
<keyword evidence="14" id="KW-0333">Golgi apparatus</keyword>
<organism evidence="27">
    <name type="scientific">Absidia glauca</name>
    <name type="common">Pin mould</name>
    <dbReference type="NCBI Taxonomy" id="4829"/>
    <lineage>
        <taxon>Eukaryota</taxon>
        <taxon>Fungi</taxon>
        <taxon>Fungi incertae sedis</taxon>
        <taxon>Mucoromycota</taxon>
        <taxon>Mucoromycotina</taxon>
        <taxon>Mucoromycetes</taxon>
        <taxon>Mucorales</taxon>
        <taxon>Cunninghamellaceae</taxon>
        <taxon>Absidia</taxon>
    </lineage>
</organism>
<name>A0A168P8H2_ABSGL</name>
<feature type="binding site" evidence="21">
    <location>
        <position position="1064"/>
    </location>
    <ligand>
        <name>ATP</name>
        <dbReference type="ChEBI" id="CHEBI:30616"/>
    </ligand>
</feature>
<dbReference type="InterPro" id="IPR023299">
    <property type="entry name" value="ATPase_P-typ_cyto_dom_N"/>
</dbReference>
<dbReference type="PROSITE" id="PS50192">
    <property type="entry name" value="T_SNARE"/>
    <property type="match status" value="1"/>
</dbReference>
<evidence type="ECO:0000256" key="1">
    <source>
        <dbReference type="ARBA" id="ARBA00001946"/>
    </source>
</evidence>
<feature type="binding site" evidence="21">
    <location>
        <position position="926"/>
    </location>
    <ligand>
        <name>ATP</name>
        <dbReference type="ChEBI" id="CHEBI:30616"/>
    </ligand>
</feature>
<feature type="binding site" evidence="21">
    <location>
        <position position="949"/>
    </location>
    <ligand>
        <name>ATP</name>
        <dbReference type="ChEBI" id="CHEBI:30616"/>
    </ligand>
</feature>
<dbReference type="SUPFAM" id="SSF47661">
    <property type="entry name" value="t-snare proteins"/>
    <property type="match status" value="1"/>
</dbReference>
<dbReference type="InParanoid" id="A0A168P8H2"/>
<dbReference type="InterPro" id="IPR010989">
    <property type="entry name" value="SNARE"/>
</dbReference>
<feature type="binding site" evidence="21">
    <location>
        <position position="1159"/>
    </location>
    <ligand>
        <name>ATP</name>
        <dbReference type="ChEBI" id="CHEBI:30616"/>
    </ligand>
</feature>
<feature type="coiled-coil region" evidence="24">
    <location>
        <begin position="46"/>
        <end position="73"/>
    </location>
</feature>
<dbReference type="NCBIfam" id="TIGR01494">
    <property type="entry name" value="ATPase_P-type"/>
    <property type="match status" value="2"/>
</dbReference>
<comment type="subcellular location">
    <subcellularLocation>
        <location evidence="2">Golgi apparatus</location>
        <location evidence="2">trans-Golgi network membrane</location>
        <topology evidence="2">Multi-pass membrane protein</topology>
    </subcellularLocation>
    <subcellularLocation>
        <location evidence="17">Golgi apparatus</location>
        <location evidence="17">trans-Golgi network membrane</location>
        <topology evidence="17">Single-pass type IV membrane protein</topology>
    </subcellularLocation>
    <subcellularLocation>
        <location evidence="23">Membrane</location>
        <topology evidence="23">Multi-pass membrane protein</topology>
    </subcellularLocation>
</comment>
<dbReference type="Pfam" id="PF13246">
    <property type="entry name" value="Cation_ATPase"/>
    <property type="match status" value="1"/>
</dbReference>
<feature type="transmembrane region" description="Helical" evidence="23">
    <location>
        <begin position="1429"/>
        <end position="1448"/>
    </location>
</feature>
<keyword evidence="5" id="KW-0813">Transport</keyword>
<evidence type="ECO:0000256" key="25">
    <source>
        <dbReference type="SAM" id="MobiDB-lite"/>
    </source>
</evidence>
<evidence type="ECO:0000256" key="16">
    <source>
        <dbReference type="ARBA" id="ARBA00034036"/>
    </source>
</evidence>
<feature type="region of interest" description="Disordered" evidence="25">
    <location>
        <begin position="312"/>
        <end position="354"/>
    </location>
</feature>
<feature type="compositionally biased region" description="Basic and acidic residues" evidence="25">
    <location>
        <begin position="228"/>
        <end position="240"/>
    </location>
</feature>
<accession>A0A168P8H2</accession>
<keyword evidence="10 22" id="KW-0460">Magnesium</keyword>
<evidence type="ECO:0000313" key="27">
    <source>
        <dbReference type="EMBL" id="SAM01946.1"/>
    </source>
</evidence>
<dbReference type="CDD" id="cd15851">
    <property type="entry name" value="SNARE_Syntaxin6"/>
    <property type="match status" value="1"/>
</dbReference>
<evidence type="ECO:0000256" key="11">
    <source>
        <dbReference type="ARBA" id="ARBA00022927"/>
    </source>
</evidence>
<comment type="catalytic activity">
    <reaction evidence="19">
        <text>a 1,2-diacyl-sn-glycero-3-phospho-L-serine(out) + ATP + H2O = a 1,2-diacyl-sn-glycero-3-phospho-L-serine(in) + ADP + phosphate + H(+)</text>
        <dbReference type="Rhea" id="RHEA:38567"/>
        <dbReference type="ChEBI" id="CHEBI:15377"/>
        <dbReference type="ChEBI" id="CHEBI:15378"/>
        <dbReference type="ChEBI" id="CHEBI:30616"/>
        <dbReference type="ChEBI" id="CHEBI:43474"/>
        <dbReference type="ChEBI" id="CHEBI:57262"/>
        <dbReference type="ChEBI" id="CHEBI:456216"/>
    </reaction>
    <physiologicalReaction direction="left-to-right" evidence="19">
        <dbReference type="Rhea" id="RHEA:38568"/>
    </physiologicalReaction>
</comment>
<dbReference type="FunFam" id="3.40.50.1000:FF:000010">
    <property type="entry name" value="Phospholipid-transporting ATPase"/>
    <property type="match status" value="1"/>
</dbReference>
<dbReference type="NCBIfam" id="TIGR01652">
    <property type="entry name" value="ATPase-Plipid"/>
    <property type="match status" value="1"/>
</dbReference>
<feature type="binding site" evidence="21">
    <location>
        <position position="982"/>
    </location>
    <ligand>
        <name>ATP</name>
        <dbReference type="ChEBI" id="CHEBI:30616"/>
    </ligand>
</feature>
<dbReference type="InterPro" id="IPR023298">
    <property type="entry name" value="ATPase_P-typ_TM_dom_sf"/>
</dbReference>
<evidence type="ECO:0000256" key="15">
    <source>
        <dbReference type="ARBA" id="ARBA00023136"/>
    </source>
</evidence>
<evidence type="ECO:0000256" key="3">
    <source>
        <dbReference type="ARBA" id="ARBA00008109"/>
    </source>
</evidence>
<sequence length="1526" mass="173771">MEDDPFTIVENQVKESLDNADNLFSSWKRIQQTVKSPNNQELMWTAEELTSCLDAMEQDLDDLDEALSAAKANPEQFNLSTHILNTRQQFIAQSRNTIQSIRNVMVNPPLKQQDSSTVLFREQDQHLDSMAGTLMNLKGIAGTMNTEIDDHVILLDELGDNVDRTEGRLKRAMHRVTDILRKEEAFLSFFTQVYLNTTYFLGYTSHQVMSAWHNDNGGNSNSNNNPHNRTEPGTEDDRSLGVHQTNPRHFEVSSSEYEMTTAPERPFYQQTGSYYTSATFSEDRQYGQDIDEEGLQLLDHPATIQRPQAPFALQSSMTRTSSSDSSSAGIATDPYSPGGHRHHTPASSTPIDRNITHIESTDKIELFENDVTMRRSVIKEQRKKRQMRRSLRYRLQNILKRTPQVSSEPRLIHLNNESLNSQQKYMNNSISTAKYNPITFLPKFLYEEFSKPANLFFLFISGIQQIPNISPTSKYTTLVPLVIVLLITAVKEILEDFGVHKSDRELNNSKCKIYDGSQFLEKKWRDIKVGDICRIESSQFFPADLVLLSSSEPEGLCYIETSNLDGEVNLKIKQALSETSHIVSPSQLSQLHGVIKSEQPNNRLYNYDGTLALAGDGGKSKDLPLDPNKLLLRGAQLRNTSWIYGVAIFTGHESKLMLNSSKKPTKTSNVARITNRNILYLFSMLVLMSVLCSVGNLVIMMQNEEHLAMYLPLSGAERAQEFGFNILTFMILFNSFIPISLMVTMEIVKFVQSTMIDNDLDIYYDKTDTPAVARSSSLIEELGQVEYVFSDKTGTLTCNEMEFRECSIAGLAYANQPDPDRRPNSDNDSNGQYSFTQLEQHLHHSQHNNVIHEFLTSLMTCHTVIPETKEGTDEIAYQASSPDEGALVSGASKVFKYHFYARRPHSINCTINGVDHEYQILNVCEFNSTRKRMSVVLRGPDGKVKLYCKGADTVILERLNNDNPFVDATLEHLENFASEGLRTLCYAMREISDEEYARWNQIYDNAATTLVNRADELDKAAEMIEKDMFLVGATAIEDKLQDGVPDTIHTLQEANIKVWVLTGDRQETAINIGYSCKLLTEEMDLIICNEEEHETTKSFLETKLAEAIAHDQISQEPLALVIEGKALTYALENDVEKILYDLAIRCKAVVCCRVSPLQKALVVKLVKKYSKAILLAIGDGANDVSMIQAAHVGIGISGVEGLQAARSADFAISQFRFLKKLLLVHGAWAYQRLSKMIFFYFYKNVALYLTQFWYSIFTGFSGQTLYESWTMSCFNVIFTFLPPMAIGIFDQFASARLLDKYPQVYALGQTNEFFNQKRFWGWILNAVYHSALLFFLGMAAFVDDGVFVQGWSGGQWWVGTTIFSATLATILWKAALISDIWTKYTYIAIPGSMVIWFIFLPFVAYVGPLLPWGIFLEYQGIVPLLFGNLNYWLFFLMVPLLCILRDYLWKYVKRMYRPKPYHFLQEIQKYNLPDYRPRMDRFRQAVNKVRRIQRLKQSRGFAFAQNDTDQGKIIRMYDTTQQKPVG</sequence>
<keyword evidence="13 23" id="KW-1133">Transmembrane helix</keyword>
<dbReference type="Proteomes" id="UP000078561">
    <property type="component" value="Unassembled WGS sequence"/>
</dbReference>
<evidence type="ECO:0000256" key="18">
    <source>
        <dbReference type="ARBA" id="ARBA00049128"/>
    </source>
</evidence>
<dbReference type="Gene3D" id="1.20.5.110">
    <property type="match status" value="1"/>
</dbReference>
<dbReference type="Gene3D" id="3.40.50.1000">
    <property type="entry name" value="HAD superfamily/HAD-like"/>
    <property type="match status" value="1"/>
</dbReference>
<dbReference type="Gene3D" id="2.70.150.10">
    <property type="entry name" value="Calcium-transporting ATPase, cytoplasmic transduction domain A"/>
    <property type="match status" value="1"/>
</dbReference>
<dbReference type="PANTHER" id="PTHR24092:SF150">
    <property type="entry name" value="PHOSPHOLIPID-TRANSPORTING ATPASE"/>
    <property type="match status" value="1"/>
</dbReference>
<evidence type="ECO:0000256" key="12">
    <source>
        <dbReference type="ARBA" id="ARBA00022967"/>
    </source>
</evidence>
<dbReference type="GO" id="GO:0016887">
    <property type="term" value="F:ATP hydrolysis activity"/>
    <property type="evidence" value="ECO:0007669"/>
    <property type="project" value="InterPro"/>
</dbReference>
<feature type="binding site" evidence="21">
    <location>
        <position position="791"/>
    </location>
    <ligand>
        <name>ATP</name>
        <dbReference type="ChEBI" id="CHEBI:30616"/>
    </ligand>
</feature>
<dbReference type="EMBL" id="LT553604">
    <property type="protein sequence ID" value="SAM01946.1"/>
    <property type="molecule type" value="Genomic_DNA"/>
</dbReference>
<dbReference type="InterPro" id="IPR036412">
    <property type="entry name" value="HAD-like_sf"/>
</dbReference>
<evidence type="ECO:0000256" key="23">
    <source>
        <dbReference type="RuleBase" id="RU362033"/>
    </source>
</evidence>
<dbReference type="Pfam" id="PF09177">
    <property type="entry name" value="STX6_10_61_N"/>
    <property type="match status" value="1"/>
</dbReference>
<evidence type="ECO:0000256" key="21">
    <source>
        <dbReference type="PIRSR" id="PIRSR606539-2"/>
    </source>
</evidence>
<dbReference type="SMART" id="SM00397">
    <property type="entry name" value="t_SNARE"/>
    <property type="match status" value="1"/>
</dbReference>
<dbReference type="FunFam" id="2.70.150.10:FF:000026">
    <property type="entry name" value="Phospholipid-transporting ATPase"/>
    <property type="match status" value="1"/>
</dbReference>
<feature type="binding site" evidence="22">
    <location>
        <position position="1183"/>
    </location>
    <ligand>
        <name>Mg(2+)</name>
        <dbReference type="ChEBI" id="CHEBI:18420"/>
    </ligand>
</feature>
<evidence type="ECO:0000256" key="17">
    <source>
        <dbReference type="ARBA" id="ARBA00037801"/>
    </source>
</evidence>
<comment type="similarity">
    <text evidence="4">Belongs to the syntaxin family.</text>
</comment>
<dbReference type="STRING" id="4829.A0A168P8H2"/>
<feature type="active site" description="4-aspartylphosphate intermediate" evidence="20">
    <location>
        <position position="791"/>
    </location>
</feature>
<dbReference type="SFLD" id="SFLDG00002">
    <property type="entry name" value="C1.7:_P-type_atpase_like"/>
    <property type="match status" value="1"/>
</dbReference>
<keyword evidence="9 21" id="KW-0067">ATP-binding</keyword>
<dbReference type="EC" id="7.6.2.1" evidence="23"/>
<comment type="similarity">
    <text evidence="3 23">Belongs to the cation transport ATPase (P-type) (TC 3.A.3) family. Type IV subfamily.</text>
</comment>
<feature type="transmembrane region" description="Helical" evidence="23">
    <location>
        <begin position="1237"/>
        <end position="1256"/>
    </location>
</feature>
<feature type="binding site" evidence="21">
    <location>
        <position position="1183"/>
    </location>
    <ligand>
        <name>ATP</name>
        <dbReference type="ChEBI" id="CHEBI:30616"/>
    </ligand>
</feature>
<dbReference type="PROSITE" id="PS00154">
    <property type="entry name" value="ATPASE_E1_E2"/>
    <property type="match status" value="1"/>
</dbReference>
<dbReference type="SUPFAM" id="SSF58038">
    <property type="entry name" value="SNARE fusion complex"/>
    <property type="match status" value="1"/>
</dbReference>
<dbReference type="GO" id="GO:0015031">
    <property type="term" value="P:protein transport"/>
    <property type="evidence" value="ECO:0007669"/>
    <property type="project" value="UniProtKB-KW"/>
</dbReference>
<dbReference type="FunFam" id="3.40.1110.10:FF:000126">
    <property type="entry name" value="Phospholipid-transporting ATPase"/>
    <property type="match status" value="1"/>
</dbReference>
<dbReference type="CDD" id="cd21443">
    <property type="entry name" value="SNARE_NTD_STX6_STX10"/>
    <property type="match status" value="1"/>
</dbReference>
<dbReference type="CDD" id="cd02073">
    <property type="entry name" value="P-type_ATPase_APLT_Dnf-like"/>
    <property type="match status" value="1"/>
</dbReference>
<feature type="binding site" evidence="21">
    <location>
        <position position="1062"/>
    </location>
    <ligand>
        <name>ATP</name>
        <dbReference type="ChEBI" id="CHEBI:30616"/>
    </ligand>
</feature>
<dbReference type="GO" id="GO:0032456">
    <property type="term" value="P:endocytic recycling"/>
    <property type="evidence" value="ECO:0007669"/>
    <property type="project" value="TreeGrafter"/>
</dbReference>
<feature type="transmembrane region" description="Helical" evidence="23">
    <location>
        <begin position="722"/>
        <end position="743"/>
    </location>
</feature>
<reference evidence="27" key="1">
    <citation type="submission" date="2016-04" db="EMBL/GenBank/DDBJ databases">
        <authorList>
            <person name="Evans L.H."/>
            <person name="Alamgir A."/>
            <person name="Owens N."/>
            <person name="Weber N.D."/>
            <person name="Virtaneva K."/>
            <person name="Barbian K."/>
            <person name="Babar A."/>
            <person name="Rosenke K."/>
        </authorList>
    </citation>
    <scope>NUCLEOTIDE SEQUENCE [LARGE SCALE GENOMIC DNA]</scope>
    <source>
        <strain evidence="27">CBS 101.48</strain>
    </source>
</reference>
<dbReference type="SUPFAM" id="SSF81660">
    <property type="entry name" value="Metal cation-transporting ATPase, ATP-binding domain N"/>
    <property type="match status" value="1"/>
</dbReference>
<feature type="binding site" evidence="21">
    <location>
        <position position="1153"/>
    </location>
    <ligand>
        <name>ATP</name>
        <dbReference type="ChEBI" id="CHEBI:30616"/>
    </ligand>
</feature>
<dbReference type="GO" id="GO:0006892">
    <property type="term" value="P:post-Golgi vesicle-mediated transport"/>
    <property type="evidence" value="ECO:0007669"/>
    <property type="project" value="TreeGrafter"/>
</dbReference>
<keyword evidence="15 23" id="KW-0472">Membrane</keyword>
<feature type="domain" description="T-SNARE coiled-coil homology" evidence="26">
    <location>
        <begin position="117"/>
        <end position="179"/>
    </location>
</feature>
<dbReference type="PRINTS" id="PR00119">
    <property type="entry name" value="CATATPASE"/>
</dbReference>
<dbReference type="GO" id="GO:0000287">
    <property type="term" value="F:magnesium ion binding"/>
    <property type="evidence" value="ECO:0007669"/>
    <property type="project" value="UniProtKB-UniRule"/>
</dbReference>
<dbReference type="InterPro" id="IPR006539">
    <property type="entry name" value="P-type_ATPase_IV"/>
</dbReference>
<dbReference type="Pfam" id="PF16212">
    <property type="entry name" value="PhoLip_ATPase_C"/>
    <property type="match status" value="1"/>
</dbReference>
<dbReference type="InterPro" id="IPR044492">
    <property type="entry name" value="P_typ_ATPase_HD_dom"/>
</dbReference>
<evidence type="ECO:0000256" key="2">
    <source>
        <dbReference type="ARBA" id="ARBA00004166"/>
    </source>
</evidence>
<comment type="catalytic activity">
    <reaction evidence="16 23">
        <text>ATP + H2O + phospholipidSide 1 = ADP + phosphate + phospholipidSide 2.</text>
        <dbReference type="EC" id="7.6.2.1"/>
    </reaction>
</comment>
<keyword evidence="6 23" id="KW-0812">Transmembrane</keyword>
<evidence type="ECO:0000256" key="10">
    <source>
        <dbReference type="ARBA" id="ARBA00022842"/>
    </source>
</evidence>
<dbReference type="OMA" id="WSYFIVL"/>
<dbReference type="SUPFAM" id="SSF56784">
    <property type="entry name" value="HAD-like"/>
    <property type="match status" value="1"/>
</dbReference>
<feature type="transmembrane region" description="Helical" evidence="23">
    <location>
        <begin position="1319"/>
        <end position="1342"/>
    </location>
</feature>
<feature type="binding site" evidence="21">
    <location>
        <position position="792"/>
    </location>
    <ligand>
        <name>ATP</name>
        <dbReference type="ChEBI" id="CHEBI:30616"/>
    </ligand>
</feature>
<keyword evidence="28" id="KW-1185">Reference proteome</keyword>
<protein>
    <recommendedName>
        <fullName evidence="23">Phospholipid-transporting ATPase</fullName>
        <ecNumber evidence="23">7.6.2.1</ecNumber>
    </recommendedName>
</protein>
<dbReference type="InterPro" id="IPR032630">
    <property type="entry name" value="P_typ_ATPase_c"/>
</dbReference>
<evidence type="ECO:0000256" key="24">
    <source>
        <dbReference type="SAM" id="Coils"/>
    </source>
</evidence>